<dbReference type="Pfam" id="PF13012">
    <property type="entry name" value="MitMem_reg"/>
    <property type="match status" value="1"/>
</dbReference>
<feature type="domain" description="EIF3F/CSN6-like C-terminal" evidence="3">
    <location>
        <begin position="7"/>
        <end position="76"/>
    </location>
</feature>
<evidence type="ECO:0000313" key="4">
    <source>
        <dbReference type="Ensembl" id="ENSCMIP00000002046.1"/>
    </source>
</evidence>
<evidence type="ECO:0000259" key="3">
    <source>
        <dbReference type="Pfam" id="PF13012"/>
    </source>
</evidence>
<dbReference type="GO" id="GO:0008180">
    <property type="term" value="C:COP9 signalosome"/>
    <property type="evidence" value="ECO:0007669"/>
    <property type="project" value="TreeGrafter"/>
</dbReference>
<reference evidence="5" key="3">
    <citation type="journal article" date="2014" name="Nature">
        <title>Elephant shark genome provides unique insights into gnathostome evolution.</title>
        <authorList>
            <consortium name="International Elephant Shark Genome Sequencing Consortium"/>
            <person name="Venkatesh B."/>
            <person name="Lee A.P."/>
            <person name="Ravi V."/>
            <person name="Maurya A.K."/>
            <person name="Lian M.M."/>
            <person name="Swann J.B."/>
            <person name="Ohta Y."/>
            <person name="Flajnik M.F."/>
            <person name="Sutoh Y."/>
            <person name="Kasahara M."/>
            <person name="Hoon S."/>
            <person name="Gangu V."/>
            <person name="Roy S.W."/>
            <person name="Irimia M."/>
            <person name="Korzh V."/>
            <person name="Kondrychyn I."/>
            <person name="Lim Z.W."/>
            <person name="Tay B.H."/>
            <person name="Tohari S."/>
            <person name="Kong K.W."/>
            <person name="Ho S."/>
            <person name="Lorente-Galdos B."/>
            <person name="Quilez J."/>
            <person name="Marques-Bonet T."/>
            <person name="Raney B.J."/>
            <person name="Ingham P.W."/>
            <person name="Tay A."/>
            <person name="Hillier L.W."/>
            <person name="Minx P."/>
            <person name="Boehm T."/>
            <person name="Wilson R.K."/>
            <person name="Brenner S."/>
            <person name="Warren W.C."/>
        </authorList>
    </citation>
    <scope>NUCLEOTIDE SEQUENCE [LARGE SCALE GENOMIC DNA]</scope>
</reference>
<dbReference type="PANTHER" id="PTHR10540">
    <property type="entry name" value="EUKARYOTIC TRANSLATION INITIATION FACTOR 3 SUBUNIT F-RELATED"/>
    <property type="match status" value="1"/>
</dbReference>
<organism evidence="4 5">
    <name type="scientific">Callorhinchus milii</name>
    <name type="common">Ghost shark</name>
    <dbReference type="NCBI Taxonomy" id="7868"/>
    <lineage>
        <taxon>Eukaryota</taxon>
        <taxon>Metazoa</taxon>
        <taxon>Chordata</taxon>
        <taxon>Craniata</taxon>
        <taxon>Vertebrata</taxon>
        <taxon>Chondrichthyes</taxon>
        <taxon>Holocephali</taxon>
        <taxon>Chimaeriformes</taxon>
        <taxon>Callorhinchidae</taxon>
        <taxon>Callorhinchus</taxon>
    </lineage>
</organism>
<dbReference type="GeneTree" id="ENSGT00950000183073"/>
<name>A0A4W3GFA0_CALMI</name>
<dbReference type="Proteomes" id="UP000314986">
    <property type="component" value="Unassembled WGS sequence"/>
</dbReference>
<sequence length="161" mass="17595">MTATGTGENSTVAEHLIAQHSAIKMLHSRVRVILEYVKAVESGEVPFNHEILREAYALCHRIPVLSTDKFKTDFYDVSILVLLPSLSLSLCFTLSLALSAIWCEAVPCTYSLSLCISLTLSLHHSFSLSLSHSLSLTHSHSFSLSLSLSLSLSPSHSLTLL</sequence>
<evidence type="ECO:0000256" key="1">
    <source>
        <dbReference type="ARBA" id="ARBA00010893"/>
    </source>
</evidence>
<keyword evidence="5" id="KW-1185">Reference proteome</keyword>
<reference evidence="4" key="5">
    <citation type="submission" date="2025-09" db="UniProtKB">
        <authorList>
            <consortium name="Ensembl"/>
        </authorList>
    </citation>
    <scope>IDENTIFICATION</scope>
</reference>
<comment type="similarity">
    <text evidence="1">Belongs to the peptidase M67A family. CSN6 subfamily.</text>
</comment>
<reference evidence="5" key="2">
    <citation type="journal article" date="2007" name="PLoS Biol.">
        <title>Survey sequencing and comparative analysis of the elephant shark (Callorhinchus milii) genome.</title>
        <authorList>
            <person name="Venkatesh B."/>
            <person name="Kirkness E.F."/>
            <person name="Loh Y.H."/>
            <person name="Halpern A.L."/>
            <person name="Lee A.P."/>
            <person name="Johnson J."/>
            <person name="Dandona N."/>
            <person name="Viswanathan L.D."/>
            <person name="Tay A."/>
            <person name="Venter J.C."/>
            <person name="Strausberg R.L."/>
            <person name="Brenner S."/>
        </authorList>
    </citation>
    <scope>NUCLEOTIDE SEQUENCE [LARGE SCALE GENOMIC DNA]</scope>
</reference>
<dbReference type="AlphaFoldDB" id="A0A4W3GFA0"/>
<keyword evidence="2" id="KW-0812">Transmembrane</keyword>
<dbReference type="InterPro" id="IPR024969">
    <property type="entry name" value="EIF3F/CSN6-like_C"/>
</dbReference>
<accession>A0A4W3GFA0</accession>
<dbReference type="InParanoid" id="A0A4W3GFA0"/>
<proteinExistence type="inferred from homology"/>
<reference evidence="4" key="4">
    <citation type="submission" date="2025-08" db="UniProtKB">
        <authorList>
            <consortium name="Ensembl"/>
        </authorList>
    </citation>
    <scope>IDENTIFICATION</scope>
</reference>
<reference evidence="5" key="1">
    <citation type="journal article" date="2006" name="Science">
        <title>Ancient noncoding elements conserved in the human genome.</title>
        <authorList>
            <person name="Venkatesh B."/>
            <person name="Kirkness E.F."/>
            <person name="Loh Y.H."/>
            <person name="Halpern A.L."/>
            <person name="Lee A.P."/>
            <person name="Johnson J."/>
            <person name="Dandona N."/>
            <person name="Viswanathan L.D."/>
            <person name="Tay A."/>
            <person name="Venter J.C."/>
            <person name="Strausberg R.L."/>
            <person name="Brenner S."/>
        </authorList>
    </citation>
    <scope>NUCLEOTIDE SEQUENCE [LARGE SCALE GENOMIC DNA]</scope>
</reference>
<evidence type="ECO:0000256" key="2">
    <source>
        <dbReference type="SAM" id="Phobius"/>
    </source>
</evidence>
<evidence type="ECO:0000313" key="5">
    <source>
        <dbReference type="Proteomes" id="UP000314986"/>
    </source>
</evidence>
<protein>
    <recommendedName>
        <fullName evidence="3">EIF3F/CSN6-like C-terminal domain-containing protein</fullName>
    </recommendedName>
</protein>
<keyword evidence="2" id="KW-1133">Transmembrane helix</keyword>
<keyword evidence="2" id="KW-0472">Membrane</keyword>
<dbReference type="Ensembl" id="ENSCMIT00000002124.1">
    <property type="protein sequence ID" value="ENSCMIP00000002046.1"/>
    <property type="gene ID" value="ENSCMIG00000001248.1"/>
</dbReference>
<feature type="transmembrane region" description="Helical" evidence="2">
    <location>
        <begin position="79"/>
        <end position="102"/>
    </location>
</feature>
<dbReference type="STRING" id="7868.ENSCMIP00000002046"/>
<dbReference type="PANTHER" id="PTHR10540:SF8">
    <property type="entry name" value="COP9 SIGNALOSOME COMPLEX SUBUNIT 6"/>
    <property type="match status" value="1"/>
</dbReference>